<sequence>MASGYPTPATTFSRIGWYWRSLPPPPFAKAGYDGDGHGRRRRDYDITAYAVLDYTELLVTAHGAGTFSFDTEEGWWTKLGEWGMPFHGRGEFVDEHNLWFGLSSDT</sequence>
<organism evidence="1 2">
    <name type="scientific">Oryza meyeriana var. granulata</name>
    <dbReference type="NCBI Taxonomy" id="110450"/>
    <lineage>
        <taxon>Eukaryota</taxon>
        <taxon>Viridiplantae</taxon>
        <taxon>Streptophyta</taxon>
        <taxon>Embryophyta</taxon>
        <taxon>Tracheophyta</taxon>
        <taxon>Spermatophyta</taxon>
        <taxon>Magnoliopsida</taxon>
        <taxon>Liliopsida</taxon>
        <taxon>Poales</taxon>
        <taxon>Poaceae</taxon>
        <taxon>BOP clade</taxon>
        <taxon>Oryzoideae</taxon>
        <taxon>Oryzeae</taxon>
        <taxon>Oryzinae</taxon>
        <taxon>Oryza</taxon>
        <taxon>Oryza meyeriana</taxon>
    </lineage>
</organism>
<protein>
    <submittedName>
        <fullName evidence="1">Uncharacterized protein</fullName>
    </submittedName>
</protein>
<evidence type="ECO:0000313" key="2">
    <source>
        <dbReference type="Proteomes" id="UP000479710"/>
    </source>
</evidence>
<keyword evidence="2" id="KW-1185">Reference proteome</keyword>
<dbReference type="EMBL" id="SPHZ02000010">
    <property type="protein sequence ID" value="KAF0895368.1"/>
    <property type="molecule type" value="Genomic_DNA"/>
</dbReference>
<comment type="caution">
    <text evidence="1">The sequence shown here is derived from an EMBL/GenBank/DDBJ whole genome shotgun (WGS) entry which is preliminary data.</text>
</comment>
<accession>A0A6G1C4H1</accession>
<dbReference type="AlphaFoldDB" id="A0A6G1C4H1"/>
<dbReference type="InterPro" id="IPR012871">
    <property type="entry name" value="DUF1668_ORYSA"/>
</dbReference>
<name>A0A6G1C4H1_9ORYZ</name>
<dbReference type="Pfam" id="PF07893">
    <property type="entry name" value="DUF1668"/>
    <property type="match status" value="1"/>
</dbReference>
<reference evidence="1 2" key="1">
    <citation type="submission" date="2019-11" db="EMBL/GenBank/DDBJ databases">
        <title>Whole genome sequence of Oryza granulata.</title>
        <authorList>
            <person name="Li W."/>
        </authorList>
    </citation>
    <scope>NUCLEOTIDE SEQUENCE [LARGE SCALE GENOMIC DNA]</scope>
    <source>
        <strain evidence="2">cv. Menghai</strain>
        <tissue evidence="1">Leaf</tissue>
    </source>
</reference>
<evidence type="ECO:0000313" key="1">
    <source>
        <dbReference type="EMBL" id="KAF0895368.1"/>
    </source>
</evidence>
<proteinExistence type="predicted"/>
<dbReference type="OrthoDB" id="591192at2759"/>
<gene>
    <name evidence="1" type="ORF">E2562_012399</name>
</gene>
<dbReference type="PANTHER" id="PTHR33085:SF126">
    <property type="entry name" value="EXPRESSED PROTEIN"/>
    <property type="match status" value="1"/>
</dbReference>
<dbReference type="Proteomes" id="UP000479710">
    <property type="component" value="Unassembled WGS sequence"/>
</dbReference>
<dbReference type="PANTHER" id="PTHR33085">
    <property type="entry name" value="OS12G0113100 PROTEIN-RELATED"/>
    <property type="match status" value="1"/>
</dbReference>